<reference evidence="1" key="1">
    <citation type="submission" date="2019-03" db="EMBL/GenBank/DDBJ databases">
        <authorList>
            <person name="Hao L."/>
        </authorList>
    </citation>
    <scope>NUCLEOTIDE SEQUENCE</scope>
</reference>
<dbReference type="NCBIfam" id="TIGR00135">
    <property type="entry name" value="gatC"/>
    <property type="match status" value="1"/>
</dbReference>
<dbReference type="HAMAP" id="MF_00122">
    <property type="entry name" value="GatC"/>
    <property type="match status" value="1"/>
</dbReference>
<dbReference type="Gene3D" id="1.10.20.60">
    <property type="entry name" value="Glu-tRNAGln amidotransferase C subunit, N-terminal domain"/>
    <property type="match status" value="1"/>
</dbReference>
<evidence type="ECO:0000313" key="1">
    <source>
        <dbReference type="EMBL" id="VFU14945.1"/>
    </source>
</evidence>
<dbReference type="PANTHER" id="PTHR15004:SF0">
    <property type="entry name" value="GLUTAMYL-TRNA(GLN) AMIDOTRANSFERASE SUBUNIT C, MITOCHONDRIAL"/>
    <property type="match status" value="1"/>
</dbReference>
<name>A0A485M0J5_9ZZZZ</name>
<organism evidence="1">
    <name type="scientific">anaerobic digester metagenome</name>
    <dbReference type="NCBI Taxonomy" id="1263854"/>
    <lineage>
        <taxon>unclassified sequences</taxon>
        <taxon>metagenomes</taxon>
        <taxon>ecological metagenomes</taxon>
    </lineage>
</organism>
<gene>
    <name evidence="1" type="ORF">SCFA_2780006</name>
</gene>
<dbReference type="InterPro" id="IPR036113">
    <property type="entry name" value="Asp/Glu-ADT_sf_sub_c"/>
</dbReference>
<dbReference type="GO" id="GO:0006450">
    <property type="term" value="P:regulation of translational fidelity"/>
    <property type="evidence" value="ECO:0007669"/>
    <property type="project" value="InterPro"/>
</dbReference>
<dbReference type="SUPFAM" id="SSF141000">
    <property type="entry name" value="Glu-tRNAGln amidotransferase C subunit"/>
    <property type="match status" value="1"/>
</dbReference>
<dbReference type="AlphaFoldDB" id="A0A485M0J5"/>
<accession>A0A485M0J5</accession>
<keyword evidence="1" id="KW-0436">Ligase</keyword>
<dbReference type="GO" id="GO:0016740">
    <property type="term" value="F:transferase activity"/>
    <property type="evidence" value="ECO:0007669"/>
    <property type="project" value="UniProtKB-KW"/>
</dbReference>
<protein>
    <submittedName>
        <fullName evidence="1">Aspartyl/glutamyl-tRNA(Asn/Gln) amidotransferase subunit C (Modular protein)</fullName>
        <ecNumber evidence="1">6.3.5.-</ecNumber>
    </submittedName>
</protein>
<dbReference type="InterPro" id="IPR003837">
    <property type="entry name" value="GatC"/>
</dbReference>
<dbReference type="EC" id="6.3.5.-" evidence="1"/>
<dbReference type="Pfam" id="PF02686">
    <property type="entry name" value="GatC"/>
    <property type="match status" value="1"/>
</dbReference>
<dbReference type="GO" id="GO:0070681">
    <property type="term" value="P:glutaminyl-tRNAGln biosynthesis via transamidation"/>
    <property type="evidence" value="ECO:0007669"/>
    <property type="project" value="TreeGrafter"/>
</dbReference>
<dbReference type="EMBL" id="CAADRN010000199">
    <property type="protein sequence ID" value="VFU14945.1"/>
    <property type="molecule type" value="Genomic_DNA"/>
</dbReference>
<sequence length="123" mass="14022">MSECLFSNIIKFIQLLKSMDYGIKKDVFVMKISEKEVEQLAFLSRLDLQGEEPADWTKSLNAVLDYLELLNKLDTSAVEPAAHVLPLKNIFREDRPQQSLDKELVLANAPEEEEGSFVVPRIV</sequence>
<dbReference type="GO" id="GO:0016874">
    <property type="term" value="F:ligase activity"/>
    <property type="evidence" value="ECO:0007669"/>
    <property type="project" value="UniProtKB-KW"/>
</dbReference>
<proteinExistence type="inferred from homology"/>
<keyword evidence="1" id="KW-0808">Transferase</keyword>
<dbReference type="PANTHER" id="PTHR15004">
    <property type="entry name" value="GLUTAMYL-TRNA(GLN) AMIDOTRANSFERASE SUBUNIT C, MITOCHONDRIAL"/>
    <property type="match status" value="1"/>
</dbReference>